<dbReference type="InterPro" id="IPR005900">
    <property type="entry name" value="6-phosphogluconolactonase_DevB"/>
</dbReference>
<evidence type="ECO:0000313" key="9">
    <source>
        <dbReference type="EMBL" id="MDC3984637.1"/>
    </source>
</evidence>
<comment type="pathway">
    <text evidence="3 7">Carbohydrate degradation; pentose phosphate pathway; D-ribulose 5-phosphate from D-glucose 6-phosphate (oxidative stage): step 2/3.</text>
</comment>
<dbReference type="SUPFAM" id="SSF100950">
    <property type="entry name" value="NagB/RpiA/CoA transferase-like"/>
    <property type="match status" value="1"/>
</dbReference>
<feature type="domain" description="Glucosamine/galactosamine-6-phosphate isomerase" evidence="8">
    <location>
        <begin position="16"/>
        <end position="235"/>
    </location>
</feature>
<evidence type="ECO:0000256" key="5">
    <source>
        <dbReference type="ARBA" id="ARBA00013198"/>
    </source>
</evidence>
<dbReference type="PANTHER" id="PTHR11054">
    <property type="entry name" value="6-PHOSPHOGLUCONOLACTONASE"/>
    <property type="match status" value="1"/>
</dbReference>
<comment type="function">
    <text evidence="2 7">Hydrolysis of 6-phosphogluconolactone to 6-phosphogluconate.</text>
</comment>
<dbReference type="Pfam" id="PF01182">
    <property type="entry name" value="Glucosamine_iso"/>
    <property type="match status" value="1"/>
</dbReference>
<comment type="similarity">
    <text evidence="4 7">Belongs to the glucosamine/galactosamine-6-phosphate isomerase family. 6-phosphogluconolactonase subfamily.</text>
</comment>
<keyword evidence="10" id="KW-1185">Reference proteome</keyword>
<evidence type="ECO:0000256" key="4">
    <source>
        <dbReference type="ARBA" id="ARBA00010662"/>
    </source>
</evidence>
<dbReference type="CDD" id="cd01400">
    <property type="entry name" value="6PGL"/>
    <property type="match status" value="1"/>
</dbReference>
<reference evidence="9 10" key="1">
    <citation type="submission" date="2021-04" db="EMBL/GenBank/DDBJ databases">
        <title>Genome analysis of Polyangium sp.</title>
        <authorList>
            <person name="Li Y."/>
            <person name="Wang J."/>
        </authorList>
    </citation>
    <scope>NUCLEOTIDE SEQUENCE [LARGE SCALE GENOMIC DNA]</scope>
    <source>
        <strain evidence="9 10">SDU14</strain>
    </source>
</reference>
<comment type="catalytic activity">
    <reaction evidence="1 7">
        <text>6-phospho-D-glucono-1,5-lactone + H2O = 6-phospho-D-gluconate + H(+)</text>
        <dbReference type="Rhea" id="RHEA:12556"/>
        <dbReference type="ChEBI" id="CHEBI:15377"/>
        <dbReference type="ChEBI" id="CHEBI:15378"/>
        <dbReference type="ChEBI" id="CHEBI:57955"/>
        <dbReference type="ChEBI" id="CHEBI:58759"/>
        <dbReference type="EC" id="3.1.1.31"/>
    </reaction>
</comment>
<dbReference type="GO" id="GO:0006098">
    <property type="term" value="P:pentose-phosphate shunt"/>
    <property type="evidence" value="ECO:0007669"/>
    <property type="project" value="InterPro"/>
</dbReference>
<dbReference type="Proteomes" id="UP001151081">
    <property type="component" value="Unassembled WGS sequence"/>
</dbReference>
<name>A0A9X4AVR9_9BACT</name>
<organism evidence="9 10">
    <name type="scientific">Polyangium jinanense</name>
    <dbReference type="NCBI Taxonomy" id="2829994"/>
    <lineage>
        <taxon>Bacteria</taxon>
        <taxon>Pseudomonadati</taxon>
        <taxon>Myxococcota</taxon>
        <taxon>Polyangia</taxon>
        <taxon>Polyangiales</taxon>
        <taxon>Polyangiaceae</taxon>
        <taxon>Polyangium</taxon>
    </lineage>
</organism>
<evidence type="ECO:0000259" key="8">
    <source>
        <dbReference type="Pfam" id="PF01182"/>
    </source>
</evidence>
<proteinExistence type="inferred from homology"/>
<dbReference type="GO" id="GO:0005975">
    <property type="term" value="P:carbohydrate metabolic process"/>
    <property type="evidence" value="ECO:0007669"/>
    <property type="project" value="UniProtKB-UniRule"/>
</dbReference>
<dbReference type="PANTHER" id="PTHR11054:SF0">
    <property type="entry name" value="6-PHOSPHOGLUCONOLACTONASE"/>
    <property type="match status" value="1"/>
</dbReference>
<dbReference type="EMBL" id="JAGTJJ010000022">
    <property type="protein sequence ID" value="MDC3984637.1"/>
    <property type="molecule type" value="Genomic_DNA"/>
</dbReference>
<keyword evidence="7 9" id="KW-0378">Hydrolase</keyword>
<evidence type="ECO:0000256" key="7">
    <source>
        <dbReference type="RuleBase" id="RU365095"/>
    </source>
</evidence>
<dbReference type="InterPro" id="IPR006148">
    <property type="entry name" value="Glc/Gal-6P_isomerase"/>
</dbReference>
<evidence type="ECO:0000256" key="1">
    <source>
        <dbReference type="ARBA" id="ARBA00000832"/>
    </source>
</evidence>
<evidence type="ECO:0000256" key="2">
    <source>
        <dbReference type="ARBA" id="ARBA00002681"/>
    </source>
</evidence>
<sequence>MNRTADARYIVIDAADEETFVQNAATSLATLIKAAVKERGTARVALSGGSTPRPVHRRLAEMELPLDRIDWFWVDERAVDPASPRSNYGMAYADLGLDRAPAGRVHRMEAEDPDLAAAAARYEALLRRTFGVTRAVAFDVMTLGIGDDGHTASLFPGMGATAIDDRLVAAIPAQPDKGLEARLTLTAPVLCEAHWAIFVARDEQKRQPIAAAWMDGPEEEVPARVLLRARGQVIWFLEGMSEIP</sequence>
<dbReference type="InterPro" id="IPR037171">
    <property type="entry name" value="NagB/RpiA_transferase-like"/>
</dbReference>
<evidence type="ECO:0000313" key="10">
    <source>
        <dbReference type="Proteomes" id="UP001151081"/>
    </source>
</evidence>
<dbReference type="GO" id="GO:0017057">
    <property type="term" value="F:6-phosphogluconolactonase activity"/>
    <property type="evidence" value="ECO:0007669"/>
    <property type="project" value="UniProtKB-UniRule"/>
</dbReference>
<dbReference type="AlphaFoldDB" id="A0A9X4AVR9"/>
<comment type="caution">
    <text evidence="9">The sequence shown here is derived from an EMBL/GenBank/DDBJ whole genome shotgun (WGS) entry which is preliminary data.</text>
</comment>
<dbReference type="NCBIfam" id="TIGR01198">
    <property type="entry name" value="pgl"/>
    <property type="match status" value="1"/>
</dbReference>
<protein>
    <recommendedName>
        <fullName evidence="6 7">6-phosphogluconolactonase</fullName>
        <shortName evidence="7">6PGL</shortName>
        <ecNumber evidence="5 7">3.1.1.31</ecNumber>
    </recommendedName>
</protein>
<gene>
    <name evidence="7 9" type="primary">pgl</name>
    <name evidence="9" type="ORF">KEG57_29280</name>
</gene>
<evidence type="ECO:0000256" key="6">
    <source>
        <dbReference type="ARBA" id="ARBA00020337"/>
    </source>
</evidence>
<dbReference type="RefSeq" id="WP_272422859.1">
    <property type="nucleotide sequence ID" value="NZ_JAGTJJ010000022.1"/>
</dbReference>
<evidence type="ECO:0000256" key="3">
    <source>
        <dbReference type="ARBA" id="ARBA00004961"/>
    </source>
</evidence>
<dbReference type="Gene3D" id="3.40.50.1360">
    <property type="match status" value="1"/>
</dbReference>
<dbReference type="EC" id="3.1.1.31" evidence="5 7"/>
<accession>A0A9X4AVR9</accession>
<dbReference type="InterPro" id="IPR039104">
    <property type="entry name" value="6PGL"/>
</dbReference>